<evidence type="ECO:0000313" key="3">
    <source>
        <dbReference type="Proteomes" id="UP001212803"/>
    </source>
</evidence>
<protein>
    <submittedName>
        <fullName evidence="2">Uncharacterized protein</fullName>
    </submittedName>
</protein>
<sequence length="61" mass="6596">MPVRREGARPAGGAAGRGAATPSWQEFVAQVWRARDDRYSELRTEANTSGLPKVEMSHIGG</sequence>
<organism evidence="2 3">
    <name type="scientific">Tepidiforma flava</name>
    <dbReference type="NCBI Taxonomy" id="3004094"/>
    <lineage>
        <taxon>Bacteria</taxon>
        <taxon>Bacillati</taxon>
        <taxon>Chloroflexota</taxon>
        <taxon>Tepidiformia</taxon>
        <taxon>Tepidiformales</taxon>
        <taxon>Tepidiformaceae</taxon>
        <taxon>Tepidiforma</taxon>
    </lineage>
</organism>
<feature type="region of interest" description="Disordered" evidence="1">
    <location>
        <begin position="1"/>
        <end position="23"/>
    </location>
</feature>
<name>A0ABY7M607_9CHLR</name>
<feature type="compositionally biased region" description="Low complexity" evidence="1">
    <location>
        <begin position="9"/>
        <end position="20"/>
    </location>
</feature>
<keyword evidence="3" id="KW-1185">Reference proteome</keyword>
<proteinExistence type="predicted"/>
<dbReference type="Proteomes" id="UP001212803">
    <property type="component" value="Chromosome"/>
</dbReference>
<evidence type="ECO:0000256" key="1">
    <source>
        <dbReference type="SAM" id="MobiDB-lite"/>
    </source>
</evidence>
<evidence type="ECO:0000313" key="2">
    <source>
        <dbReference type="EMBL" id="WBL35216.1"/>
    </source>
</evidence>
<dbReference type="EMBL" id="CP115149">
    <property type="protein sequence ID" value="WBL35216.1"/>
    <property type="molecule type" value="Genomic_DNA"/>
</dbReference>
<accession>A0ABY7M607</accession>
<reference evidence="2 3" key="1">
    <citation type="journal article" date="2023" name="ISME J.">
        <title>Thermophilic Dehalococcoidia with unusual traits shed light on an unexpected past.</title>
        <authorList>
            <person name="Palmer M."/>
            <person name="Covington J.K."/>
            <person name="Zhou E.M."/>
            <person name="Thomas S.C."/>
            <person name="Habib N."/>
            <person name="Seymour C.O."/>
            <person name="Lai D."/>
            <person name="Johnston J."/>
            <person name="Hashimi A."/>
            <person name="Jiao J.Y."/>
            <person name="Muok A.R."/>
            <person name="Liu L."/>
            <person name="Xian W.D."/>
            <person name="Zhi X.Y."/>
            <person name="Li M.M."/>
            <person name="Silva L.P."/>
            <person name="Bowen B.P."/>
            <person name="Louie K."/>
            <person name="Briegel A."/>
            <person name="Pett-Ridge J."/>
            <person name="Weber P.K."/>
            <person name="Tocheva E.I."/>
            <person name="Woyke T."/>
            <person name="Northen T.R."/>
            <person name="Mayali X."/>
            <person name="Li W.J."/>
            <person name="Hedlund B.P."/>
        </authorList>
    </citation>
    <scope>NUCLEOTIDE SEQUENCE [LARGE SCALE GENOMIC DNA]</scope>
    <source>
        <strain evidence="2 3">YIM 72310</strain>
    </source>
</reference>
<gene>
    <name evidence="2" type="ORF">O0235_10490</name>
</gene>